<keyword evidence="2" id="KW-0240">DNA-directed RNA polymerase</keyword>
<sequence>MNWTALDLHSKKHKNFGELGQSTSSVPFSGNILEILLLAFHDLHREHAPDCRRVLGHNLSKPIELTRPFILEKCLEIHVERVRHVLPPVEPAARPLGVHARAIPRRARKQVRLLHLHVVFVLRGPKHAPPMRHLLDPAGSGREHNPAMAREVDPVLVRERVQVDVDRLPRELVAPAIASNVREKCLEEPLGGGGIGVDKPVSGPPDLGDDEIDIAVPELLEGPRERVVRNLEHVSVDSVADVGYGVGRAPVGYGEAEVGDVEDAHELDQEELDANGGTACPDDVEVPHELGPE</sequence>
<gene>
    <name evidence="2" type="ORF">STAS_01431</name>
</gene>
<feature type="region of interest" description="Disordered" evidence="1">
    <location>
        <begin position="270"/>
        <end position="293"/>
    </location>
</feature>
<evidence type="ECO:0000256" key="1">
    <source>
        <dbReference type="SAM" id="MobiDB-lite"/>
    </source>
</evidence>
<dbReference type="EMBL" id="BKCP01000558">
    <property type="protein sequence ID" value="GER25823.1"/>
    <property type="molecule type" value="Genomic_DNA"/>
</dbReference>
<dbReference type="AlphaFoldDB" id="A0A5A7NZC1"/>
<name>A0A5A7NZC1_STRAF</name>
<accession>A0A5A7NZC1</accession>
<organism evidence="2 3">
    <name type="scientific">Striga asiatica</name>
    <name type="common">Asiatic witchweed</name>
    <name type="synonym">Buchnera asiatica</name>
    <dbReference type="NCBI Taxonomy" id="4170"/>
    <lineage>
        <taxon>Eukaryota</taxon>
        <taxon>Viridiplantae</taxon>
        <taxon>Streptophyta</taxon>
        <taxon>Embryophyta</taxon>
        <taxon>Tracheophyta</taxon>
        <taxon>Spermatophyta</taxon>
        <taxon>Magnoliopsida</taxon>
        <taxon>eudicotyledons</taxon>
        <taxon>Gunneridae</taxon>
        <taxon>Pentapetalae</taxon>
        <taxon>asterids</taxon>
        <taxon>lamiids</taxon>
        <taxon>Lamiales</taxon>
        <taxon>Orobanchaceae</taxon>
        <taxon>Buchnereae</taxon>
        <taxon>Striga</taxon>
    </lineage>
</organism>
<reference evidence="3" key="1">
    <citation type="journal article" date="2019" name="Curr. Biol.">
        <title>Genome Sequence of Striga asiatica Provides Insight into the Evolution of Plant Parasitism.</title>
        <authorList>
            <person name="Yoshida S."/>
            <person name="Kim S."/>
            <person name="Wafula E.K."/>
            <person name="Tanskanen J."/>
            <person name="Kim Y.M."/>
            <person name="Honaas L."/>
            <person name="Yang Z."/>
            <person name="Spallek T."/>
            <person name="Conn C.E."/>
            <person name="Ichihashi Y."/>
            <person name="Cheong K."/>
            <person name="Cui S."/>
            <person name="Der J.P."/>
            <person name="Gundlach H."/>
            <person name="Jiao Y."/>
            <person name="Hori C."/>
            <person name="Ishida J.K."/>
            <person name="Kasahara H."/>
            <person name="Kiba T."/>
            <person name="Kim M.S."/>
            <person name="Koo N."/>
            <person name="Laohavisit A."/>
            <person name="Lee Y.H."/>
            <person name="Lumba S."/>
            <person name="McCourt P."/>
            <person name="Mortimer J.C."/>
            <person name="Mutuku J.M."/>
            <person name="Nomura T."/>
            <person name="Sasaki-Sekimoto Y."/>
            <person name="Seto Y."/>
            <person name="Wang Y."/>
            <person name="Wakatake T."/>
            <person name="Sakakibara H."/>
            <person name="Demura T."/>
            <person name="Yamaguchi S."/>
            <person name="Yoneyama K."/>
            <person name="Manabe R.I."/>
            <person name="Nelson D.C."/>
            <person name="Schulman A.H."/>
            <person name="Timko M.P."/>
            <person name="dePamphilis C.W."/>
            <person name="Choi D."/>
            <person name="Shirasu K."/>
        </authorList>
    </citation>
    <scope>NUCLEOTIDE SEQUENCE [LARGE SCALE GENOMIC DNA]</scope>
    <source>
        <strain evidence="3">cv. UVA1</strain>
    </source>
</reference>
<keyword evidence="3" id="KW-1185">Reference proteome</keyword>
<evidence type="ECO:0000313" key="2">
    <source>
        <dbReference type="EMBL" id="GER25823.1"/>
    </source>
</evidence>
<dbReference type="Proteomes" id="UP000325081">
    <property type="component" value="Unassembled WGS sequence"/>
</dbReference>
<evidence type="ECO:0000313" key="3">
    <source>
        <dbReference type="Proteomes" id="UP000325081"/>
    </source>
</evidence>
<proteinExistence type="predicted"/>
<comment type="caution">
    <text evidence="2">The sequence shown here is derived from an EMBL/GenBank/DDBJ whole genome shotgun (WGS) entry which is preliminary data.</text>
</comment>
<protein>
    <submittedName>
        <fullName evidence="2">DNA-directed RNA polymerase subunit beta</fullName>
    </submittedName>
</protein>
<keyword evidence="2" id="KW-0804">Transcription</keyword>
<dbReference type="GO" id="GO:0000428">
    <property type="term" value="C:DNA-directed RNA polymerase complex"/>
    <property type="evidence" value="ECO:0007669"/>
    <property type="project" value="UniProtKB-KW"/>
</dbReference>